<gene>
    <name evidence="2" type="ORF">GCM10007874_46210</name>
</gene>
<evidence type="ECO:0008006" key="4">
    <source>
        <dbReference type="Google" id="ProtNLM"/>
    </source>
</evidence>
<feature type="chain" id="PRO_5047244012" description="DUF4893 domain-containing protein" evidence="1">
    <location>
        <begin position="19"/>
        <end position="204"/>
    </location>
</feature>
<dbReference type="EMBL" id="BSPC01000052">
    <property type="protein sequence ID" value="GLS21604.1"/>
    <property type="molecule type" value="Genomic_DNA"/>
</dbReference>
<keyword evidence="3" id="KW-1185">Reference proteome</keyword>
<dbReference type="InterPro" id="IPR032609">
    <property type="entry name" value="DUF4893"/>
</dbReference>
<dbReference type="Pfam" id="PF16233">
    <property type="entry name" value="DUF4893"/>
    <property type="match status" value="1"/>
</dbReference>
<protein>
    <recommendedName>
        <fullName evidence="4">DUF4893 domain-containing protein</fullName>
    </recommendedName>
</protein>
<accession>A0ABQ6CPE6</accession>
<evidence type="ECO:0000256" key="1">
    <source>
        <dbReference type="SAM" id="SignalP"/>
    </source>
</evidence>
<evidence type="ECO:0000313" key="3">
    <source>
        <dbReference type="Proteomes" id="UP001156882"/>
    </source>
</evidence>
<evidence type="ECO:0000313" key="2">
    <source>
        <dbReference type="EMBL" id="GLS21604.1"/>
    </source>
</evidence>
<dbReference type="Proteomes" id="UP001156882">
    <property type="component" value="Unassembled WGS sequence"/>
</dbReference>
<organism evidence="2 3">
    <name type="scientific">Labrys miyagiensis</name>
    <dbReference type="NCBI Taxonomy" id="346912"/>
    <lineage>
        <taxon>Bacteria</taxon>
        <taxon>Pseudomonadati</taxon>
        <taxon>Pseudomonadota</taxon>
        <taxon>Alphaproteobacteria</taxon>
        <taxon>Hyphomicrobiales</taxon>
        <taxon>Xanthobacteraceae</taxon>
        <taxon>Labrys</taxon>
    </lineage>
</organism>
<name>A0ABQ6CPE6_9HYPH</name>
<sequence>MRIAATLAWLAIPGLASAAGAAGFDPTPRIPVKIEDADHARFLDFDATRQRTIAAALAGTTGDDGVALQKIVLGEPVAITSESDLIGNWRCRSAQLSDGSQASDHKGGAYIYTYFKCAIHKKDGKLFFEKLNGSQRVSGFLYRVRDDRYAFLGGTDLAEDPQVPYGYATDRNVVAYLFKVGTKRLRLEMPKTCCSDLEILELVK</sequence>
<comment type="caution">
    <text evidence="2">The sequence shown here is derived from an EMBL/GenBank/DDBJ whole genome shotgun (WGS) entry which is preliminary data.</text>
</comment>
<keyword evidence="1" id="KW-0732">Signal</keyword>
<proteinExistence type="predicted"/>
<feature type="signal peptide" evidence="1">
    <location>
        <begin position="1"/>
        <end position="18"/>
    </location>
</feature>
<reference evidence="3" key="1">
    <citation type="journal article" date="2019" name="Int. J. Syst. Evol. Microbiol.">
        <title>The Global Catalogue of Microorganisms (GCM) 10K type strain sequencing project: providing services to taxonomists for standard genome sequencing and annotation.</title>
        <authorList>
            <consortium name="The Broad Institute Genomics Platform"/>
            <consortium name="The Broad Institute Genome Sequencing Center for Infectious Disease"/>
            <person name="Wu L."/>
            <person name="Ma J."/>
        </authorList>
    </citation>
    <scope>NUCLEOTIDE SEQUENCE [LARGE SCALE GENOMIC DNA]</scope>
    <source>
        <strain evidence="3">NBRC 101365</strain>
    </source>
</reference>